<gene>
    <name evidence="1" type="ORF">ACCO45_010668</name>
</gene>
<organism evidence="1 2">
    <name type="scientific">Purpureocillium lilacinum</name>
    <name type="common">Paecilomyces lilacinus</name>
    <dbReference type="NCBI Taxonomy" id="33203"/>
    <lineage>
        <taxon>Eukaryota</taxon>
        <taxon>Fungi</taxon>
        <taxon>Dikarya</taxon>
        <taxon>Ascomycota</taxon>
        <taxon>Pezizomycotina</taxon>
        <taxon>Sordariomycetes</taxon>
        <taxon>Hypocreomycetidae</taxon>
        <taxon>Hypocreales</taxon>
        <taxon>Ophiocordycipitaceae</taxon>
        <taxon>Purpureocillium</taxon>
    </lineage>
</organism>
<protein>
    <submittedName>
        <fullName evidence="1">Uncharacterized protein</fullName>
    </submittedName>
</protein>
<dbReference type="EMBL" id="JBGNUJ010000010">
    <property type="protein sequence ID" value="KAL3955105.1"/>
    <property type="molecule type" value="Genomic_DNA"/>
</dbReference>
<proteinExistence type="predicted"/>
<comment type="caution">
    <text evidence="1">The sequence shown here is derived from an EMBL/GenBank/DDBJ whole genome shotgun (WGS) entry which is preliminary data.</text>
</comment>
<keyword evidence="2" id="KW-1185">Reference proteome</keyword>
<reference evidence="1" key="1">
    <citation type="submission" date="2024-12" db="EMBL/GenBank/DDBJ databases">
        <title>Comparative genomics and development of molecular markers within Purpureocillium lilacinum and among Purpureocillium species.</title>
        <authorList>
            <person name="Yeh Z.-Y."/>
            <person name="Ni N.-T."/>
            <person name="Lo P.-H."/>
            <person name="Mushyakhwo K."/>
            <person name="Lin C.-F."/>
            <person name="Nai Y.-S."/>
        </authorList>
    </citation>
    <scope>NUCLEOTIDE SEQUENCE</scope>
    <source>
        <strain evidence="1">NCHU-NPUST-175</strain>
    </source>
</reference>
<evidence type="ECO:0000313" key="2">
    <source>
        <dbReference type="Proteomes" id="UP001638806"/>
    </source>
</evidence>
<evidence type="ECO:0000313" key="1">
    <source>
        <dbReference type="EMBL" id="KAL3955105.1"/>
    </source>
</evidence>
<dbReference type="Proteomes" id="UP001638806">
    <property type="component" value="Unassembled WGS sequence"/>
</dbReference>
<accession>A0ACC4DFK3</accession>
<sequence>MSPAVENHQPSGSAAGRRDLAHDGDHAAVQLPRTTMSTEEIDDTITRPGSVRINVKGAFIVDPDTRTPAPGAAQGNGRGSPTHPETSDIRLPYHTAVVSHIAVDIGGSLIKLSFETDRVDDCVELMKNLRDKQLELNGSQPSELCVMATGGGAYKFYDKIRDALGVDVLREDEMECLIIGLDFFITEIPREVFTYSETDPMHFVSPREAIYPYLLVNIGSGVSFLKVTGPRSYERTFDEMLDSAEHGDNAKVDMLVGDIYGTDYGKIGLKSTAIASSFGKVFRMKNAAASAAAAQASGSTDGQATPADVGFSDGDISRSLLYAVSNNIGQIAYLQSQIHNLSDIYFGGSFIRGHRQTMNTLSYAIRFWSKGEKQAYFLRHEGYLGAVGAFLKRQPKNWGRRASLEGMDEVLEWRRNEKAKESQTAVDGH</sequence>
<name>A0ACC4DFK3_PURLI</name>